<dbReference type="GO" id="GO:0019843">
    <property type="term" value="F:rRNA binding"/>
    <property type="evidence" value="ECO:0007669"/>
    <property type="project" value="UniProtKB-UniRule"/>
</dbReference>
<dbReference type="AlphaFoldDB" id="A0A9D1I696"/>
<reference evidence="11" key="1">
    <citation type="submission" date="2020-10" db="EMBL/GenBank/DDBJ databases">
        <authorList>
            <person name="Gilroy R."/>
        </authorList>
    </citation>
    <scope>NUCLEOTIDE SEQUENCE</scope>
    <source>
        <strain evidence="11">CHK195-4489</strain>
    </source>
</reference>
<dbReference type="GO" id="GO:0005840">
    <property type="term" value="C:ribosome"/>
    <property type="evidence" value="ECO:0007669"/>
    <property type="project" value="UniProtKB-KW"/>
</dbReference>
<dbReference type="Pfam" id="PF03948">
    <property type="entry name" value="Ribosomal_L9_C"/>
    <property type="match status" value="1"/>
</dbReference>
<organism evidence="11 12">
    <name type="scientific">Candidatus Egerieisoma faecipullorum</name>
    <dbReference type="NCBI Taxonomy" id="2840963"/>
    <lineage>
        <taxon>Bacteria</taxon>
        <taxon>Bacillati</taxon>
        <taxon>Bacillota</taxon>
        <taxon>Clostridia</taxon>
        <taxon>Eubacteriales</taxon>
        <taxon>Clostridiaceae</taxon>
        <taxon>Clostridiaceae incertae sedis</taxon>
        <taxon>Candidatus Egerieisoma</taxon>
    </lineage>
</organism>
<evidence type="ECO:0000256" key="3">
    <source>
        <dbReference type="ARBA" id="ARBA00022884"/>
    </source>
</evidence>
<proteinExistence type="inferred from homology"/>
<dbReference type="Gene3D" id="3.10.430.100">
    <property type="entry name" value="Ribosomal protein L9, C-terminal domain"/>
    <property type="match status" value="1"/>
</dbReference>
<comment type="function">
    <text evidence="7">Binds to the 23S rRNA.</text>
</comment>
<feature type="domain" description="Ribosomal protein L9" evidence="9">
    <location>
        <begin position="1"/>
        <end position="46"/>
    </location>
</feature>
<feature type="domain" description="Large ribosomal subunit protein bL9 C-terminal" evidence="10">
    <location>
        <begin position="64"/>
        <end position="146"/>
    </location>
</feature>
<evidence type="ECO:0000256" key="2">
    <source>
        <dbReference type="ARBA" id="ARBA00022730"/>
    </source>
</evidence>
<evidence type="ECO:0000256" key="8">
    <source>
        <dbReference type="SAM" id="Coils"/>
    </source>
</evidence>
<evidence type="ECO:0000256" key="6">
    <source>
        <dbReference type="ARBA" id="ARBA00035292"/>
    </source>
</evidence>
<comment type="similarity">
    <text evidence="1 7">Belongs to the bacterial ribosomal protein bL9 family.</text>
</comment>
<dbReference type="PANTHER" id="PTHR21368">
    <property type="entry name" value="50S RIBOSOMAL PROTEIN L9"/>
    <property type="match status" value="1"/>
</dbReference>
<evidence type="ECO:0000259" key="9">
    <source>
        <dbReference type="Pfam" id="PF01281"/>
    </source>
</evidence>
<keyword evidence="8" id="KW-0175">Coiled coil</keyword>
<gene>
    <name evidence="7" type="primary">rplI</name>
    <name evidence="11" type="ORF">IAD50_01315</name>
</gene>
<dbReference type="Gene3D" id="3.40.5.10">
    <property type="entry name" value="Ribosomal protein L9, N-terminal domain"/>
    <property type="match status" value="1"/>
</dbReference>
<dbReference type="InterPro" id="IPR020070">
    <property type="entry name" value="Ribosomal_bL9_N"/>
</dbReference>
<reference evidence="11" key="2">
    <citation type="journal article" date="2021" name="PeerJ">
        <title>Extensive microbial diversity within the chicken gut microbiome revealed by metagenomics and culture.</title>
        <authorList>
            <person name="Gilroy R."/>
            <person name="Ravi A."/>
            <person name="Getino M."/>
            <person name="Pursley I."/>
            <person name="Horton D.L."/>
            <person name="Alikhan N.F."/>
            <person name="Baker D."/>
            <person name="Gharbi K."/>
            <person name="Hall N."/>
            <person name="Watson M."/>
            <person name="Adriaenssens E.M."/>
            <person name="Foster-Nyarko E."/>
            <person name="Jarju S."/>
            <person name="Secka A."/>
            <person name="Antonio M."/>
            <person name="Oren A."/>
            <person name="Chaudhuri R.R."/>
            <person name="La Ragione R."/>
            <person name="Hildebrand F."/>
            <person name="Pallen M.J."/>
        </authorList>
    </citation>
    <scope>NUCLEOTIDE SEQUENCE</scope>
    <source>
        <strain evidence="11">CHK195-4489</strain>
    </source>
</reference>
<dbReference type="InterPro" id="IPR036791">
    <property type="entry name" value="Ribosomal_bL9_C_sf"/>
</dbReference>
<protein>
    <recommendedName>
        <fullName evidence="6 7">Large ribosomal subunit protein bL9</fullName>
    </recommendedName>
</protein>
<dbReference type="SUPFAM" id="SSF55658">
    <property type="entry name" value="L9 N-domain-like"/>
    <property type="match status" value="1"/>
</dbReference>
<accession>A0A9D1I696</accession>
<dbReference type="GO" id="GO:1990904">
    <property type="term" value="C:ribonucleoprotein complex"/>
    <property type="evidence" value="ECO:0007669"/>
    <property type="project" value="UniProtKB-KW"/>
</dbReference>
<keyword evidence="4 7" id="KW-0689">Ribosomal protein</keyword>
<keyword evidence="5 7" id="KW-0687">Ribonucleoprotein</keyword>
<dbReference type="EMBL" id="DVMM01000024">
    <property type="protein sequence ID" value="HIU28916.1"/>
    <property type="molecule type" value="Genomic_DNA"/>
</dbReference>
<dbReference type="InterPro" id="IPR036935">
    <property type="entry name" value="Ribosomal_bL9_N_sf"/>
</dbReference>
<dbReference type="HAMAP" id="MF_00503">
    <property type="entry name" value="Ribosomal_bL9"/>
    <property type="match status" value="1"/>
</dbReference>
<sequence>MKIILKQDIHGLGKKDDIVNASDGYAKNYLIPRGMAIEATAGNVNEAKNKQKAAADKKQRALDQAREFAARLENKTVTIKAKAGESGKLFGAVSAKDIADALKEQYGADVDKKKIVLHDPIKTAGEHRVELRIHAGVAFTILVNIVI</sequence>
<keyword evidence="2 7" id="KW-0699">rRNA-binding</keyword>
<evidence type="ECO:0000256" key="5">
    <source>
        <dbReference type="ARBA" id="ARBA00023274"/>
    </source>
</evidence>
<dbReference type="GO" id="GO:0006412">
    <property type="term" value="P:translation"/>
    <property type="evidence" value="ECO:0007669"/>
    <property type="project" value="UniProtKB-UniRule"/>
</dbReference>
<dbReference type="GO" id="GO:0003735">
    <property type="term" value="F:structural constituent of ribosome"/>
    <property type="evidence" value="ECO:0007669"/>
    <property type="project" value="InterPro"/>
</dbReference>
<dbReference type="InterPro" id="IPR000244">
    <property type="entry name" value="Ribosomal_bL9"/>
</dbReference>
<evidence type="ECO:0000256" key="4">
    <source>
        <dbReference type="ARBA" id="ARBA00022980"/>
    </source>
</evidence>
<evidence type="ECO:0000259" key="10">
    <source>
        <dbReference type="Pfam" id="PF03948"/>
    </source>
</evidence>
<comment type="caution">
    <text evidence="11">The sequence shown here is derived from an EMBL/GenBank/DDBJ whole genome shotgun (WGS) entry which is preliminary data.</text>
</comment>
<dbReference type="InterPro" id="IPR020594">
    <property type="entry name" value="Ribosomal_bL9_bac/chp"/>
</dbReference>
<dbReference type="Proteomes" id="UP000824089">
    <property type="component" value="Unassembled WGS sequence"/>
</dbReference>
<evidence type="ECO:0000256" key="1">
    <source>
        <dbReference type="ARBA" id="ARBA00010605"/>
    </source>
</evidence>
<keyword evidence="3 7" id="KW-0694">RNA-binding</keyword>
<dbReference type="Pfam" id="PF01281">
    <property type="entry name" value="Ribosomal_L9_N"/>
    <property type="match status" value="1"/>
</dbReference>
<name>A0A9D1I696_9CLOT</name>
<dbReference type="InterPro" id="IPR020069">
    <property type="entry name" value="Ribosomal_bL9_C"/>
</dbReference>
<dbReference type="NCBIfam" id="TIGR00158">
    <property type="entry name" value="L9"/>
    <property type="match status" value="1"/>
</dbReference>
<evidence type="ECO:0000313" key="12">
    <source>
        <dbReference type="Proteomes" id="UP000824089"/>
    </source>
</evidence>
<evidence type="ECO:0000256" key="7">
    <source>
        <dbReference type="HAMAP-Rule" id="MF_00503"/>
    </source>
</evidence>
<dbReference type="InterPro" id="IPR009027">
    <property type="entry name" value="Ribosomal_bL9/RNase_H1_N"/>
</dbReference>
<evidence type="ECO:0000313" key="11">
    <source>
        <dbReference type="EMBL" id="HIU28916.1"/>
    </source>
</evidence>
<feature type="coiled-coil region" evidence="8">
    <location>
        <begin position="44"/>
        <end position="75"/>
    </location>
</feature>
<dbReference type="SUPFAM" id="SSF55653">
    <property type="entry name" value="Ribosomal protein L9 C-domain"/>
    <property type="match status" value="1"/>
</dbReference>